<dbReference type="EC" id="3.4.11.1" evidence="8"/>
<dbReference type="GO" id="GO:0070006">
    <property type="term" value="F:metalloaminopeptidase activity"/>
    <property type="evidence" value="ECO:0007669"/>
    <property type="project" value="InterPro"/>
</dbReference>
<dbReference type="GO" id="GO:0006508">
    <property type="term" value="P:proteolysis"/>
    <property type="evidence" value="ECO:0007669"/>
    <property type="project" value="UniProtKB-KW"/>
</dbReference>
<evidence type="ECO:0000256" key="2">
    <source>
        <dbReference type="ARBA" id="ARBA00000967"/>
    </source>
</evidence>
<feature type="active site" evidence="8">
    <location>
        <position position="348"/>
    </location>
</feature>
<dbReference type="HAMAP" id="MF_00181">
    <property type="entry name" value="Cytosol_peptidase_M17"/>
    <property type="match status" value="1"/>
</dbReference>
<reference evidence="10 11" key="1">
    <citation type="submission" date="2020-07" db="EMBL/GenBank/DDBJ databases">
        <title>A new beta-1,3-glucan-decomposing anaerobic bacterium isolated from anoxic soil subjected to biological soil disinfestation.</title>
        <authorList>
            <person name="Ueki A."/>
            <person name="Tonouchi A."/>
        </authorList>
    </citation>
    <scope>NUCLEOTIDE SEQUENCE [LARGE SCALE GENOMIC DNA]</scope>
    <source>
        <strain evidence="10 11">TW1</strain>
    </source>
</reference>
<dbReference type="PANTHER" id="PTHR11963:SF23">
    <property type="entry name" value="CYTOSOL AMINOPEPTIDASE"/>
    <property type="match status" value="1"/>
</dbReference>
<dbReference type="InterPro" id="IPR000819">
    <property type="entry name" value="Peptidase_M17_C"/>
</dbReference>
<dbReference type="NCBIfam" id="NF002074">
    <property type="entry name" value="PRK00913.1-4"/>
    <property type="match status" value="1"/>
</dbReference>
<evidence type="ECO:0000256" key="3">
    <source>
        <dbReference type="ARBA" id="ARBA00009528"/>
    </source>
</evidence>
<keyword evidence="6 8" id="KW-0378">Hydrolase</keyword>
<keyword evidence="5 8" id="KW-0645">Protease</keyword>
<dbReference type="CDD" id="cd00433">
    <property type="entry name" value="Peptidase_M17"/>
    <property type="match status" value="1"/>
</dbReference>
<accession>A0A6V8SN52</accession>
<name>A0A6V8SN52_9CLOT</name>
<feature type="active site" evidence="8">
    <location>
        <position position="274"/>
    </location>
</feature>
<feature type="binding site" evidence="8">
    <location>
        <position position="262"/>
    </location>
    <ligand>
        <name>Mn(2+)</name>
        <dbReference type="ChEBI" id="CHEBI:29035"/>
        <label>2</label>
    </ligand>
</feature>
<dbReference type="Pfam" id="PF00883">
    <property type="entry name" value="Peptidase_M17"/>
    <property type="match status" value="1"/>
</dbReference>
<gene>
    <name evidence="8" type="primary">pepA</name>
    <name evidence="10" type="ORF">bsdtw1_04182</name>
</gene>
<comment type="catalytic activity">
    <reaction evidence="1 8">
        <text>Release of an N-terminal amino acid, Xaa-|-Yaa-, in which Xaa is preferably Leu, but may be other amino acids including Pro although not Arg or Lys, and Yaa may be Pro. Amino acid amides and methyl esters are also readily hydrolyzed, but rates on arylamides are exceedingly low.</text>
        <dbReference type="EC" id="3.4.11.1"/>
    </reaction>
</comment>
<dbReference type="InterPro" id="IPR008283">
    <property type="entry name" value="Peptidase_M17_N"/>
</dbReference>
<feature type="binding site" evidence="8">
    <location>
        <position position="346"/>
    </location>
    <ligand>
        <name>Mn(2+)</name>
        <dbReference type="ChEBI" id="CHEBI:29035"/>
        <label>1</label>
    </ligand>
</feature>
<keyword evidence="8" id="KW-0963">Cytoplasm</keyword>
<feature type="binding site" evidence="8">
    <location>
        <position position="267"/>
    </location>
    <ligand>
        <name>Mn(2+)</name>
        <dbReference type="ChEBI" id="CHEBI:29035"/>
        <label>1</label>
    </ligand>
</feature>
<dbReference type="PROSITE" id="PS00631">
    <property type="entry name" value="CYTOSOL_AP"/>
    <property type="match status" value="1"/>
</dbReference>
<dbReference type="RefSeq" id="WP_183279316.1">
    <property type="nucleotide sequence ID" value="NZ_BLZR01000001.1"/>
</dbReference>
<comment type="similarity">
    <text evidence="3 8">Belongs to the peptidase M17 family.</text>
</comment>
<comment type="caution">
    <text evidence="10">The sequence shown here is derived from an EMBL/GenBank/DDBJ whole genome shotgun (WGS) entry which is preliminary data.</text>
</comment>
<dbReference type="PRINTS" id="PR00481">
    <property type="entry name" value="LAMNOPPTDASE"/>
</dbReference>
<keyword evidence="8" id="KW-0479">Metal-binding</keyword>
<feature type="binding site" evidence="8">
    <location>
        <position position="267"/>
    </location>
    <ligand>
        <name>Mn(2+)</name>
        <dbReference type="ChEBI" id="CHEBI:29035"/>
        <label>2</label>
    </ligand>
</feature>
<dbReference type="Pfam" id="PF02789">
    <property type="entry name" value="Peptidase_M17_N"/>
    <property type="match status" value="1"/>
</dbReference>
<evidence type="ECO:0000256" key="6">
    <source>
        <dbReference type="ARBA" id="ARBA00022801"/>
    </source>
</evidence>
<dbReference type="Gene3D" id="3.40.630.10">
    <property type="entry name" value="Zn peptidases"/>
    <property type="match status" value="1"/>
</dbReference>
<evidence type="ECO:0000259" key="9">
    <source>
        <dbReference type="PROSITE" id="PS00631"/>
    </source>
</evidence>
<comment type="subcellular location">
    <subcellularLocation>
        <location evidence="8">Cytoplasm</location>
    </subcellularLocation>
</comment>
<comment type="function">
    <text evidence="7 8">Presumably involved in the processing and regular turnover of intracellular proteins. Catalyzes the removal of unsubstituted N-terminal amino acids from various peptides.</text>
</comment>
<feature type="binding site" evidence="8">
    <location>
        <position position="344"/>
    </location>
    <ligand>
        <name>Mn(2+)</name>
        <dbReference type="ChEBI" id="CHEBI:29035"/>
        <label>1</label>
    </ligand>
</feature>
<evidence type="ECO:0000313" key="11">
    <source>
        <dbReference type="Proteomes" id="UP000580568"/>
    </source>
</evidence>
<comment type="cofactor">
    <cofactor evidence="8">
        <name>Mn(2+)</name>
        <dbReference type="ChEBI" id="CHEBI:29035"/>
    </cofactor>
    <text evidence="8">Binds 2 manganese ions per subunit.</text>
</comment>
<feature type="domain" description="Cytosol aminopeptidase" evidence="9">
    <location>
        <begin position="342"/>
        <end position="349"/>
    </location>
</feature>
<dbReference type="GO" id="GO:0030145">
    <property type="term" value="F:manganese ion binding"/>
    <property type="evidence" value="ECO:0007669"/>
    <property type="project" value="UniProtKB-UniRule"/>
</dbReference>
<evidence type="ECO:0000256" key="1">
    <source>
        <dbReference type="ARBA" id="ARBA00000135"/>
    </source>
</evidence>
<dbReference type="SUPFAM" id="SSF52949">
    <property type="entry name" value="Macro domain-like"/>
    <property type="match status" value="1"/>
</dbReference>
<evidence type="ECO:0000256" key="4">
    <source>
        <dbReference type="ARBA" id="ARBA00022438"/>
    </source>
</evidence>
<proteinExistence type="inferred from homology"/>
<feature type="binding site" evidence="8">
    <location>
        <position position="285"/>
    </location>
    <ligand>
        <name>Mn(2+)</name>
        <dbReference type="ChEBI" id="CHEBI:29035"/>
        <label>2</label>
    </ligand>
</feature>
<protein>
    <recommendedName>
        <fullName evidence="8">Probable cytosol aminopeptidase</fullName>
        <ecNumber evidence="8">3.4.11.1</ecNumber>
    </recommendedName>
    <alternativeName>
        <fullName evidence="8">Leucine aminopeptidase</fullName>
        <shortName evidence="8">LAP</shortName>
        <ecNumber evidence="8">3.4.11.10</ecNumber>
    </alternativeName>
    <alternativeName>
        <fullName evidence="8">Leucyl aminopeptidase</fullName>
    </alternativeName>
</protein>
<dbReference type="Proteomes" id="UP000580568">
    <property type="component" value="Unassembled WGS sequence"/>
</dbReference>
<dbReference type="AlphaFoldDB" id="A0A6V8SN52"/>
<evidence type="ECO:0000256" key="7">
    <source>
        <dbReference type="ARBA" id="ARBA00049972"/>
    </source>
</evidence>
<evidence type="ECO:0000256" key="8">
    <source>
        <dbReference type="HAMAP-Rule" id="MF_00181"/>
    </source>
</evidence>
<dbReference type="InterPro" id="IPR011356">
    <property type="entry name" value="Leucine_aapep/pepB"/>
</dbReference>
<evidence type="ECO:0000256" key="5">
    <source>
        <dbReference type="ARBA" id="ARBA00022670"/>
    </source>
</evidence>
<dbReference type="InterPro" id="IPR043472">
    <property type="entry name" value="Macro_dom-like"/>
</dbReference>
<dbReference type="PANTHER" id="PTHR11963">
    <property type="entry name" value="LEUCINE AMINOPEPTIDASE-RELATED"/>
    <property type="match status" value="1"/>
</dbReference>
<dbReference type="GO" id="GO:0005737">
    <property type="term" value="C:cytoplasm"/>
    <property type="evidence" value="ECO:0007669"/>
    <property type="project" value="UniProtKB-SubCell"/>
</dbReference>
<sequence>MNIGFKKFGCTDGEAAIISLFEDRLQTPNSDVNTILEYAKNKGSFLGKFGEIYNFVRTIDGKTQDMVLVGLGKEETIDGEKIRRAIGKALKRAAELKNKKVFMRLIDTDKVELNLVVKAMVEGAGLSSYKFNKYKSEKNDDKDQKEFEFSLGSPNIDDIKALDVDKFIEEAKVLVETTILARDLVNEPANTIYPETLAEEAVKAGVKYGFETEVLEKEQICDLKMDAFLSVARGSKKKPRLIVMRYFGDNQNKNNILGLVGKGLTYDSGGYSLKPNDGMVTMKSDMGGAAAVIGAISAISKLKLKINVIAVVAACENMVSGKAYKPGDIIGSMAGKTIEVLNTDAEGRLTLADAVTYIIRKENVTEVIDLATLTGAALVALGTTTTAVVTNKDSFYEELVKASKVSGEKVWQLPAFDDYKKMIKSDIADLKNIGGRNAGTITAGLFIGEFVEDKPWLHLDIAGTAWTDAADDYSIKGGTGAGVRTLYELAKARA</sequence>
<dbReference type="NCBIfam" id="NF002083">
    <property type="entry name" value="PRK00913.3-5"/>
    <property type="match status" value="1"/>
</dbReference>
<dbReference type="InterPro" id="IPR023042">
    <property type="entry name" value="Peptidase_M17_leu_NH2_pept"/>
</dbReference>
<dbReference type="Gene3D" id="3.40.220.10">
    <property type="entry name" value="Leucine Aminopeptidase, subunit E, domain 1"/>
    <property type="match status" value="1"/>
</dbReference>
<keyword evidence="8" id="KW-0464">Manganese</keyword>
<keyword evidence="4 8" id="KW-0031">Aminopeptidase</keyword>
<dbReference type="EMBL" id="BLZR01000001">
    <property type="protein sequence ID" value="GFP77992.1"/>
    <property type="molecule type" value="Genomic_DNA"/>
</dbReference>
<feature type="binding site" evidence="8">
    <location>
        <position position="346"/>
    </location>
    <ligand>
        <name>Mn(2+)</name>
        <dbReference type="ChEBI" id="CHEBI:29035"/>
        <label>2</label>
    </ligand>
</feature>
<comment type="catalytic activity">
    <reaction evidence="2 8">
        <text>Release of an N-terminal amino acid, preferentially leucine, but not glutamic or aspartic acids.</text>
        <dbReference type="EC" id="3.4.11.10"/>
    </reaction>
</comment>
<dbReference type="EC" id="3.4.11.10" evidence="8"/>
<organism evidence="10 11">
    <name type="scientific">Clostridium fungisolvens</name>
    <dbReference type="NCBI Taxonomy" id="1604897"/>
    <lineage>
        <taxon>Bacteria</taxon>
        <taxon>Bacillati</taxon>
        <taxon>Bacillota</taxon>
        <taxon>Clostridia</taxon>
        <taxon>Eubacteriales</taxon>
        <taxon>Clostridiaceae</taxon>
        <taxon>Clostridium</taxon>
    </lineage>
</organism>
<evidence type="ECO:0000313" key="10">
    <source>
        <dbReference type="EMBL" id="GFP77992.1"/>
    </source>
</evidence>
<dbReference type="SUPFAM" id="SSF53187">
    <property type="entry name" value="Zn-dependent exopeptidases"/>
    <property type="match status" value="1"/>
</dbReference>
<keyword evidence="11" id="KW-1185">Reference proteome</keyword>
<dbReference type="NCBIfam" id="NF002073">
    <property type="entry name" value="PRK00913.1-2"/>
    <property type="match status" value="1"/>
</dbReference>